<proteinExistence type="predicted"/>
<protein>
    <submittedName>
        <fullName evidence="2">Uncharacterized protein</fullName>
    </submittedName>
</protein>
<dbReference type="OMA" id="EININIM"/>
<accession>A0A8W8IEH7</accession>
<keyword evidence="3" id="KW-1185">Reference proteome</keyword>
<evidence type="ECO:0000313" key="3">
    <source>
        <dbReference type="Proteomes" id="UP000005408"/>
    </source>
</evidence>
<keyword evidence="1" id="KW-0472">Membrane</keyword>
<evidence type="ECO:0000256" key="1">
    <source>
        <dbReference type="SAM" id="Phobius"/>
    </source>
</evidence>
<dbReference type="AlphaFoldDB" id="A0A8W8IEH7"/>
<feature type="transmembrane region" description="Helical" evidence="1">
    <location>
        <begin position="65"/>
        <end position="87"/>
    </location>
</feature>
<keyword evidence="1" id="KW-0812">Transmembrane</keyword>
<dbReference type="OrthoDB" id="10599067at2759"/>
<reference evidence="2" key="1">
    <citation type="submission" date="2022-08" db="UniProtKB">
        <authorList>
            <consortium name="EnsemblMetazoa"/>
        </authorList>
    </citation>
    <scope>IDENTIFICATION</scope>
    <source>
        <strain evidence="2">05x7-T-G4-1.051#20</strain>
    </source>
</reference>
<evidence type="ECO:0000313" key="2">
    <source>
        <dbReference type="EnsemblMetazoa" id="G13580.3:cds"/>
    </source>
</evidence>
<sequence>MMNFTLEFWLDLAPCPPPSNHWLLYSTPYSTNLTTEELSKIAGRCKVPSREHLASRQSREDSPEVWLILLLSLLAVIFVFIIFGIWYSYKHNKHKTRDTSLQHMPNCELLADKAQTTNSRGSDNLSYQMSKTDLQLSYN</sequence>
<dbReference type="Proteomes" id="UP000005408">
    <property type="component" value="Unassembled WGS sequence"/>
</dbReference>
<dbReference type="EnsemblMetazoa" id="G13580.2">
    <property type="protein sequence ID" value="G13580.2:cds"/>
    <property type="gene ID" value="G13580"/>
</dbReference>
<dbReference type="EnsemblMetazoa" id="G13580.3">
    <property type="protein sequence ID" value="G13580.3:cds"/>
    <property type="gene ID" value="G13580"/>
</dbReference>
<organism evidence="2 3">
    <name type="scientific">Magallana gigas</name>
    <name type="common">Pacific oyster</name>
    <name type="synonym">Crassostrea gigas</name>
    <dbReference type="NCBI Taxonomy" id="29159"/>
    <lineage>
        <taxon>Eukaryota</taxon>
        <taxon>Metazoa</taxon>
        <taxon>Spiralia</taxon>
        <taxon>Lophotrochozoa</taxon>
        <taxon>Mollusca</taxon>
        <taxon>Bivalvia</taxon>
        <taxon>Autobranchia</taxon>
        <taxon>Pteriomorphia</taxon>
        <taxon>Ostreida</taxon>
        <taxon>Ostreoidea</taxon>
        <taxon>Ostreidae</taxon>
        <taxon>Magallana</taxon>
    </lineage>
</organism>
<keyword evidence="1" id="KW-1133">Transmembrane helix</keyword>
<name>A0A8W8IEH7_MAGGI</name>